<evidence type="ECO:0000313" key="4">
    <source>
        <dbReference type="Proteomes" id="UP000316921"/>
    </source>
</evidence>
<dbReference type="RefSeq" id="WP_145070048.1">
    <property type="nucleotide sequence ID" value="NZ_CP036287.1"/>
</dbReference>
<evidence type="ECO:0000256" key="1">
    <source>
        <dbReference type="SAM" id="MobiDB-lite"/>
    </source>
</evidence>
<evidence type="ECO:0000256" key="2">
    <source>
        <dbReference type="SAM" id="SignalP"/>
    </source>
</evidence>
<feature type="signal peptide" evidence="2">
    <location>
        <begin position="1"/>
        <end position="36"/>
    </location>
</feature>
<feature type="region of interest" description="Disordered" evidence="1">
    <location>
        <begin position="31"/>
        <end position="51"/>
    </location>
</feature>
<protein>
    <recommendedName>
        <fullName evidence="5">Secreted protein</fullName>
    </recommendedName>
</protein>
<keyword evidence="4" id="KW-1185">Reference proteome</keyword>
<accession>A0A518BS64</accession>
<dbReference type="Proteomes" id="UP000316921">
    <property type="component" value="Chromosome"/>
</dbReference>
<keyword evidence="2" id="KW-0732">Signal</keyword>
<dbReference type="KEGG" id="pbap:Pla133_49270"/>
<feature type="chain" id="PRO_5022127015" description="Secreted protein" evidence="2">
    <location>
        <begin position="37"/>
        <end position="89"/>
    </location>
</feature>
<organism evidence="3 4">
    <name type="scientific">Engelhardtia mirabilis</name>
    <dbReference type="NCBI Taxonomy" id="2528011"/>
    <lineage>
        <taxon>Bacteria</taxon>
        <taxon>Pseudomonadati</taxon>
        <taxon>Planctomycetota</taxon>
        <taxon>Planctomycetia</taxon>
        <taxon>Planctomycetia incertae sedis</taxon>
        <taxon>Engelhardtia</taxon>
    </lineage>
</organism>
<proteinExistence type="predicted"/>
<reference evidence="3 4" key="1">
    <citation type="submission" date="2019-02" db="EMBL/GenBank/DDBJ databases">
        <title>Deep-cultivation of Planctomycetes and their phenomic and genomic characterization uncovers novel biology.</title>
        <authorList>
            <person name="Wiegand S."/>
            <person name="Jogler M."/>
            <person name="Boedeker C."/>
            <person name="Pinto D."/>
            <person name="Vollmers J."/>
            <person name="Rivas-Marin E."/>
            <person name="Kohn T."/>
            <person name="Peeters S.H."/>
            <person name="Heuer A."/>
            <person name="Rast P."/>
            <person name="Oberbeckmann S."/>
            <person name="Bunk B."/>
            <person name="Jeske O."/>
            <person name="Meyerdierks A."/>
            <person name="Storesund J.E."/>
            <person name="Kallscheuer N."/>
            <person name="Luecker S."/>
            <person name="Lage O.M."/>
            <person name="Pohl T."/>
            <person name="Merkel B.J."/>
            <person name="Hornburger P."/>
            <person name="Mueller R.-W."/>
            <person name="Bruemmer F."/>
            <person name="Labrenz M."/>
            <person name="Spormann A.M."/>
            <person name="Op den Camp H."/>
            <person name="Overmann J."/>
            <person name="Amann R."/>
            <person name="Jetten M.S.M."/>
            <person name="Mascher T."/>
            <person name="Medema M.H."/>
            <person name="Devos D.P."/>
            <person name="Kaster A.-K."/>
            <person name="Ovreas L."/>
            <person name="Rohde M."/>
            <person name="Galperin M.Y."/>
            <person name="Jogler C."/>
        </authorList>
    </citation>
    <scope>NUCLEOTIDE SEQUENCE [LARGE SCALE GENOMIC DNA]</scope>
    <source>
        <strain evidence="3 4">Pla133</strain>
    </source>
</reference>
<dbReference type="EMBL" id="CP036287">
    <property type="protein sequence ID" value="QDU69805.1"/>
    <property type="molecule type" value="Genomic_DNA"/>
</dbReference>
<evidence type="ECO:0000313" key="3">
    <source>
        <dbReference type="EMBL" id="QDU69805.1"/>
    </source>
</evidence>
<gene>
    <name evidence="3" type="ORF">Pla133_49270</name>
</gene>
<evidence type="ECO:0008006" key="5">
    <source>
        <dbReference type="Google" id="ProtNLM"/>
    </source>
</evidence>
<dbReference type="AlphaFoldDB" id="A0A518BS64"/>
<name>A0A518BS64_9BACT</name>
<sequence precursor="true">MTHLNYTSTRLGMSLAALVALPLVLTGCMSDGHASADNSMPPAEAESPPLVTADEAQIEAQANIDESNEDQTYAALKASIEQDLAAMDG</sequence>